<dbReference type="RefSeq" id="WP_125231151.1">
    <property type="nucleotide sequence ID" value="NZ_RWJI01000002.1"/>
</dbReference>
<feature type="transmembrane region" description="Helical" evidence="1">
    <location>
        <begin position="165"/>
        <end position="185"/>
    </location>
</feature>
<dbReference type="EMBL" id="RWJI01000002">
    <property type="protein sequence ID" value="RRQ51176.1"/>
    <property type="molecule type" value="Genomic_DNA"/>
</dbReference>
<name>A0A3R8Q7R9_9SPHN</name>
<organism evidence="2 3">
    <name type="scientific">Sphingorhabdus wooponensis</name>
    <dbReference type="NCBI Taxonomy" id="940136"/>
    <lineage>
        <taxon>Bacteria</taxon>
        <taxon>Pseudomonadati</taxon>
        <taxon>Pseudomonadota</taxon>
        <taxon>Alphaproteobacteria</taxon>
        <taxon>Sphingomonadales</taxon>
        <taxon>Sphingomonadaceae</taxon>
        <taxon>Sphingorhabdus</taxon>
    </lineage>
</organism>
<dbReference type="Proteomes" id="UP000268553">
    <property type="component" value="Unassembled WGS sequence"/>
</dbReference>
<reference evidence="2 3" key="1">
    <citation type="submission" date="2018-12" db="EMBL/GenBank/DDBJ databases">
        <authorList>
            <person name="Kim S.-J."/>
            <person name="Jung G.-Y."/>
        </authorList>
    </citation>
    <scope>NUCLEOTIDE SEQUENCE [LARGE SCALE GENOMIC DNA]</scope>
    <source>
        <strain evidence="2 3">03SU3-P</strain>
    </source>
</reference>
<evidence type="ECO:0000313" key="2">
    <source>
        <dbReference type="EMBL" id="RRQ51176.1"/>
    </source>
</evidence>
<comment type="caution">
    <text evidence="2">The sequence shown here is derived from an EMBL/GenBank/DDBJ whole genome shotgun (WGS) entry which is preliminary data.</text>
</comment>
<comment type="similarity">
    <text evidence="1">Belongs to the SURF1 family.</text>
</comment>
<evidence type="ECO:0000313" key="3">
    <source>
        <dbReference type="Proteomes" id="UP000268553"/>
    </source>
</evidence>
<comment type="subcellular location">
    <subcellularLocation>
        <location evidence="1">Cell membrane</location>
        <topology evidence="1">Multi-pass membrane protein</topology>
    </subcellularLocation>
</comment>
<gene>
    <name evidence="2" type="ORF">D7D48_09365</name>
</gene>
<feature type="transmembrane region" description="Helical" evidence="1">
    <location>
        <begin position="6"/>
        <end position="25"/>
    </location>
</feature>
<evidence type="ECO:0000256" key="1">
    <source>
        <dbReference type="RuleBase" id="RU363076"/>
    </source>
</evidence>
<dbReference type="InterPro" id="IPR002994">
    <property type="entry name" value="Surf1/Shy1"/>
</dbReference>
<keyword evidence="1" id="KW-0472">Membrane</keyword>
<dbReference type="CDD" id="cd06662">
    <property type="entry name" value="SURF1"/>
    <property type="match status" value="1"/>
</dbReference>
<dbReference type="AlphaFoldDB" id="A0A3R8Q7R9"/>
<dbReference type="GO" id="GO:0005886">
    <property type="term" value="C:plasma membrane"/>
    <property type="evidence" value="ECO:0007669"/>
    <property type="project" value="UniProtKB-SubCell"/>
</dbReference>
<keyword evidence="1" id="KW-1133">Transmembrane helix</keyword>
<sequence>MNRLPIIPTFLVALAVATMIGLGIWQLQRKEEKDTLLSRYESAVGLPAVAWPKVPDPAALPLFRRSSLLCAHVVKIETVSGSNAAGKAGFAHVASCRTDTGEGPDAKVAFGWSERPQSPVWGGGAVQGIIAPDGAQLIKLVSTDAVDGLDILAEPSPSQIPNNHLLYAIQWFIFAAAATIIYILALRKRSKVL</sequence>
<dbReference type="Pfam" id="PF02104">
    <property type="entry name" value="SURF1"/>
    <property type="match status" value="1"/>
</dbReference>
<keyword evidence="1" id="KW-1003">Cell membrane</keyword>
<dbReference type="OrthoDB" id="6079986at2"/>
<keyword evidence="1" id="KW-0812">Transmembrane</keyword>
<accession>A0A3R8Q7R9</accession>
<proteinExistence type="inferred from homology"/>
<keyword evidence="3" id="KW-1185">Reference proteome</keyword>
<dbReference type="PROSITE" id="PS50895">
    <property type="entry name" value="SURF1"/>
    <property type="match status" value="1"/>
</dbReference>
<protein>
    <recommendedName>
        <fullName evidence="1">SURF1-like protein</fullName>
    </recommendedName>
</protein>